<organism evidence="2 3">
    <name type="scientific">Pseudarthrobacter siccitolerans</name>
    <dbReference type="NCBI Taxonomy" id="861266"/>
    <lineage>
        <taxon>Bacteria</taxon>
        <taxon>Bacillati</taxon>
        <taxon>Actinomycetota</taxon>
        <taxon>Actinomycetes</taxon>
        <taxon>Micrococcales</taxon>
        <taxon>Micrococcaceae</taxon>
        <taxon>Pseudarthrobacter</taxon>
    </lineage>
</organism>
<feature type="signal peptide" evidence="1">
    <location>
        <begin position="1"/>
        <end position="27"/>
    </location>
</feature>
<name>A0ABU0PHS6_9MICC</name>
<accession>A0ABU0PHS6</accession>
<dbReference type="EMBL" id="JAUSXB010000001">
    <property type="protein sequence ID" value="MDQ0672831.1"/>
    <property type="molecule type" value="Genomic_DNA"/>
</dbReference>
<gene>
    <name evidence="2" type="ORF">QFZ36_000392</name>
</gene>
<evidence type="ECO:0000256" key="1">
    <source>
        <dbReference type="SAM" id="SignalP"/>
    </source>
</evidence>
<comment type="caution">
    <text evidence="2">The sequence shown here is derived from an EMBL/GenBank/DDBJ whole genome shotgun (WGS) entry which is preliminary data.</text>
</comment>
<keyword evidence="3" id="KW-1185">Reference proteome</keyword>
<proteinExistence type="predicted"/>
<evidence type="ECO:0000313" key="3">
    <source>
        <dbReference type="Proteomes" id="UP001236806"/>
    </source>
</evidence>
<sequence length="171" mass="17829">MKRFSPPAMAAVATLSLALISLPAANAAPPKGPDDLHFDLEAGVGCDFHLLVDGTGSKVKRHKFTDRNGNPVRVIEAGKGYTLVYTNADTGESITFTSNGSVSNTVIDPKTGIQTVSITGHTGLILFPSDIPEGPSTTQYIGKVVYTVDTAGVFEVQSEAGQSFDVCAALS</sequence>
<keyword evidence="1" id="KW-0732">Signal</keyword>
<reference evidence="2 3" key="1">
    <citation type="submission" date="2023-07" db="EMBL/GenBank/DDBJ databases">
        <title>Comparative genomics of wheat-associated soil bacteria to identify genetic determinants of phenazine resistance.</title>
        <authorList>
            <person name="Mouncey N."/>
        </authorList>
    </citation>
    <scope>NUCLEOTIDE SEQUENCE [LARGE SCALE GENOMIC DNA]</scope>
    <source>
        <strain evidence="2 3">W1I3</strain>
    </source>
</reference>
<protein>
    <submittedName>
        <fullName evidence="2">Uncharacterized protein</fullName>
    </submittedName>
</protein>
<feature type="chain" id="PRO_5045174598" evidence="1">
    <location>
        <begin position="28"/>
        <end position="171"/>
    </location>
</feature>
<evidence type="ECO:0000313" key="2">
    <source>
        <dbReference type="EMBL" id="MDQ0672831.1"/>
    </source>
</evidence>
<dbReference type="Proteomes" id="UP001236806">
    <property type="component" value="Unassembled WGS sequence"/>
</dbReference>
<dbReference type="RefSeq" id="WP_306633501.1">
    <property type="nucleotide sequence ID" value="NZ_JAUSXB010000001.1"/>
</dbReference>